<reference evidence="2" key="1">
    <citation type="journal article" date="2019" name="Int. J. Syst. Evol. Microbiol.">
        <title>The Global Catalogue of Microorganisms (GCM) 10K type strain sequencing project: providing services to taxonomists for standard genome sequencing and annotation.</title>
        <authorList>
            <consortium name="The Broad Institute Genomics Platform"/>
            <consortium name="The Broad Institute Genome Sequencing Center for Infectious Disease"/>
            <person name="Wu L."/>
            <person name="Ma J."/>
        </authorList>
    </citation>
    <scope>NUCLEOTIDE SEQUENCE [LARGE SCALE GENOMIC DNA]</scope>
    <source>
        <strain evidence="2">TISTR 1571</strain>
    </source>
</reference>
<name>A0ABW5Q797_9BACI</name>
<protein>
    <submittedName>
        <fullName evidence="1">Uncharacterized protein</fullName>
    </submittedName>
</protein>
<keyword evidence="2" id="KW-1185">Reference proteome</keyword>
<evidence type="ECO:0000313" key="2">
    <source>
        <dbReference type="Proteomes" id="UP001597452"/>
    </source>
</evidence>
<dbReference type="EMBL" id="JBHUMZ010000010">
    <property type="protein sequence ID" value="MFD2637702.1"/>
    <property type="molecule type" value="Genomic_DNA"/>
</dbReference>
<gene>
    <name evidence="1" type="ORF">ACFSW4_02295</name>
</gene>
<evidence type="ECO:0000313" key="1">
    <source>
        <dbReference type="EMBL" id="MFD2637702.1"/>
    </source>
</evidence>
<organism evidence="1 2">
    <name type="scientific">Piscibacillus salipiscarius</name>
    <dbReference type="NCBI Taxonomy" id="299480"/>
    <lineage>
        <taxon>Bacteria</taxon>
        <taxon>Bacillati</taxon>
        <taxon>Bacillota</taxon>
        <taxon>Bacilli</taxon>
        <taxon>Bacillales</taxon>
        <taxon>Bacillaceae</taxon>
        <taxon>Piscibacillus</taxon>
    </lineage>
</organism>
<dbReference type="Proteomes" id="UP001597452">
    <property type="component" value="Unassembled WGS sequence"/>
</dbReference>
<sequence length="64" mass="7561">MTTDAISDVKQLERYSNAELKEMLLKEVTTGYNFNQFHHNDSRQNYTRLAEAFENISKYNSKNI</sequence>
<comment type="caution">
    <text evidence="1">The sequence shown here is derived from an EMBL/GenBank/DDBJ whole genome shotgun (WGS) entry which is preliminary data.</text>
</comment>
<accession>A0ABW5Q797</accession>
<dbReference type="RefSeq" id="WP_054753575.1">
    <property type="nucleotide sequence ID" value="NZ_JBHUMZ010000010.1"/>
</dbReference>
<proteinExistence type="predicted"/>